<dbReference type="Proteomes" id="UP001153076">
    <property type="component" value="Unassembled WGS sequence"/>
</dbReference>
<keyword evidence="7" id="KW-0813">Transport</keyword>
<dbReference type="PANTHER" id="PTHR19317">
    <property type="entry name" value="PRENYLATED RAB ACCEPTOR 1-RELATED"/>
    <property type="match status" value="1"/>
</dbReference>
<feature type="transmembrane region" description="Helical" evidence="7">
    <location>
        <begin position="155"/>
        <end position="181"/>
    </location>
</feature>
<comment type="similarity">
    <text evidence="3 7">Belongs to the PRA1 family.</text>
</comment>
<evidence type="ECO:0000313" key="8">
    <source>
        <dbReference type="EMBL" id="KAJ8422285.1"/>
    </source>
</evidence>
<keyword evidence="4 7" id="KW-0812">Transmembrane</keyword>
<sequence>MAFASNPLSLSVPEAAFESWLRDSGYLELLDHRTTELHRLHSASASTATAISSASLPNSASTTAVAATPTTTVTAILYLLIMSVVSSLATFLSLFTLNPFAKLASADFSDHNAAPWTAGGFLGCADCYSFPSSPTQARMRVHENVKRFARNYATLLILFFACALYQMPLALVGLLSCLAVWEAFRFFDDKWSLDRFPTIRQVLVRIGQCGFRQASRAGGCVVVVDQKGRALVGAGGRPILCAVAVILLCSNVQMAVFSALAVGYAVMMLHASFRKLTPAKQSSKGRGR</sequence>
<accession>A0A9Q1JL20</accession>
<keyword evidence="6 7" id="KW-0472">Membrane</keyword>
<evidence type="ECO:0000256" key="3">
    <source>
        <dbReference type="ARBA" id="ARBA00006483"/>
    </source>
</evidence>
<dbReference type="GO" id="GO:0005783">
    <property type="term" value="C:endoplasmic reticulum"/>
    <property type="evidence" value="ECO:0007669"/>
    <property type="project" value="TreeGrafter"/>
</dbReference>
<feature type="transmembrane region" description="Helical" evidence="7">
    <location>
        <begin position="239"/>
        <end position="266"/>
    </location>
</feature>
<dbReference type="GO" id="GO:0005794">
    <property type="term" value="C:Golgi apparatus"/>
    <property type="evidence" value="ECO:0007669"/>
    <property type="project" value="TreeGrafter"/>
</dbReference>
<proteinExistence type="inferred from homology"/>
<comment type="function">
    <text evidence="1 7">May be involved in both secretory and endocytic intracellular trafficking in the endosomal/prevacuolar compartments.</text>
</comment>
<evidence type="ECO:0000256" key="7">
    <source>
        <dbReference type="RuleBase" id="RU363107"/>
    </source>
</evidence>
<keyword evidence="5 7" id="KW-1133">Transmembrane helix</keyword>
<dbReference type="EMBL" id="JAKOGI010002309">
    <property type="protein sequence ID" value="KAJ8422285.1"/>
    <property type="molecule type" value="Genomic_DNA"/>
</dbReference>
<evidence type="ECO:0000256" key="6">
    <source>
        <dbReference type="ARBA" id="ARBA00023136"/>
    </source>
</evidence>
<feature type="transmembrane region" description="Helical" evidence="7">
    <location>
        <begin position="75"/>
        <end position="97"/>
    </location>
</feature>
<comment type="caution">
    <text evidence="8">The sequence shown here is derived from an EMBL/GenBank/DDBJ whole genome shotgun (WGS) entry which is preliminary data.</text>
</comment>
<evidence type="ECO:0000256" key="2">
    <source>
        <dbReference type="ARBA" id="ARBA00004141"/>
    </source>
</evidence>
<evidence type="ECO:0000256" key="4">
    <source>
        <dbReference type="ARBA" id="ARBA00022692"/>
    </source>
</evidence>
<evidence type="ECO:0000256" key="1">
    <source>
        <dbReference type="ARBA" id="ARBA00002501"/>
    </source>
</evidence>
<dbReference type="AlphaFoldDB" id="A0A9Q1JL20"/>
<organism evidence="8 9">
    <name type="scientific">Carnegiea gigantea</name>
    <dbReference type="NCBI Taxonomy" id="171969"/>
    <lineage>
        <taxon>Eukaryota</taxon>
        <taxon>Viridiplantae</taxon>
        <taxon>Streptophyta</taxon>
        <taxon>Embryophyta</taxon>
        <taxon>Tracheophyta</taxon>
        <taxon>Spermatophyta</taxon>
        <taxon>Magnoliopsida</taxon>
        <taxon>eudicotyledons</taxon>
        <taxon>Gunneridae</taxon>
        <taxon>Pentapetalae</taxon>
        <taxon>Caryophyllales</taxon>
        <taxon>Cactineae</taxon>
        <taxon>Cactaceae</taxon>
        <taxon>Cactoideae</taxon>
        <taxon>Echinocereeae</taxon>
        <taxon>Carnegiea</taxon>
    </lineage>
</organism>
<comment type="subcellular location">
    <subcellularLocation>
        <location evidence="2 7">Membrane</location>
        <topology evidence="2 7">Multi-pass membrane protein</topology>
    </subcellularLocation>
</comment>
<dbReference type="OrthoDB" id="779054at2759"/>
<evidence type="ECO:0000313" key="9">
    <source>
        <dbReference type="Proteomes" id="UP001153076"/>
    </source>
</evidence>
<dbReference type="GO" id="GO:0016192">
    <property type="term" value="P:vesicle-mediated transport"/>
    <property type="evidence" value="ECO:0007669"/>
    <property type="project" value="TreeGrafter"/>
</dbReference>
<dbReference type="PANTHER" id="PTHR19317:SF1">
    <property type="entry name" value="PRA1 FAMILY PROTEIN H"/>
    <property type="match status" value="1"/>
</dbReference>
<keyword evidence="9" id="KW-1185">Reference proteome</keyword>
<dbReference type="InterPro" id="IPR004895">
    <property type="entry name" value="Prenylated_rab_accept_PRA1"/>
</dbReference>
<evidence type="ECO:0000256" key="5">
    <source>
        <dbReference type="ARBA" id="ARBA00022989"/>
    </source>
</evidence>
<name>A0A9Q1JL20_9CARY</name>
<gene>
    <name evidence="8" type="ORF">Cgig2_008788</name>
</gene>
<reference evidence="8" key="1">
    <citation type="submission" date="2022-04" db="EMBL/GenBank/DDBJ databases">
        <title>Carnegiea gigantea Genome sequencing and assembly v2.</title>
        <authorList>
            <person name="Copetti D."/>
            <person name="Sanderson M.J."/>
            <person name="Burquez A."/>
            <person name="Wojciechowski M.F."/>
        </authorList>
    </citation>
    <scope>NUCLEOTIDE SEQUENCE</scope>
    <source>
        <strain evidence="8">SGP5-SGP5p</strain>
        <tissue evidence="8">Aerial part</tissue>
    </source>
</reference>
<dbReference type="Pfam" id="PF03208">
    <property type="entry name" value="PRA1"/>
    <property type="match status" value="1"/>
</dbReference>
<dbReference type="GO" id="GO:0016020">
    <property type="term" value="C:membrane"/>
    <property type="evidence" value="ECO:0007669"/>
    <property type="project" value="UniProtKB-SubCell"/>
</dbReference>
<protein>
    <recommendedName>
        <fullName evidence="7">PRA1 family protein</fullName>
    </recommendedName>
</protein>